<feature type="compositionally biased region" description="Polar residues" evidence="2">
    <location>
        <begin position="335"/>
        <end position="345"/>
    </location>
</feature>
<organism evidence="3">
    <name type="scientific">Albugo laibachii Nc14</name>
    <dbReference type="NCBI Taxonomy" id="890382"/>
    <lineage>
        <taxon>Eukaryota</taxon>
        <taxon>Sar</taxon>
        <taxon>Stramenopiles</taxon>
        <taxon>Oomycota</taxon>
        <taxon>Peronosporomycetes</taxon>
        <taxon>Albuginales</taxon>
        <taxon>Albuginaceae</taxon>
        <taxon>Albugo</taxon>
    </lineage>
</organism>
<dbReference type="EMBL" id="FR824652">
    <property type="protein sequence ID" value="CCA27728.1"/>
    <property type="molecule type" value="Genomic_DNA"/>
</dbReference>
<feature type="compositionally biased region" description="Polar residues" evidence="2">
    <location>
        <begin position="307"/>
        <end position="321"/>
    </location>
</feature>
<evidence type="ECO:0000256" key="2">
    <source>
        <dbReference type="SAM" id="MobiDB-lite"/>
    </source>
</evidence>
<proteinExistence type="predicted"/>
<keyword evidence="1" id="KW-0175">Coiled coil</keyword>
<sequence>MPSLCASISSSRRTLFSSKCTYSVACRHINQYANPYMSGNPLMSCNDRFYRTSKPQPILAMYAMQRRSFVGNVEYPKIGGTSLDLTKNMLKIGPLLSIPTAPLYLTKPKLEYAITHMKTQEEIQHMQELLLLCDAKCVYPSTYVIGTFINSCLRNDLADTALQFLQQARFLAKYLPGQSLVRVLRHYVKLIEECDEDEAKKEQYETIIDELMAQMDTLEFPISMKYYQFKIENAKRRGDTQRAIQIAKEAADEKAINAYTILKLLEPLDEAENAGKKLQVAKYLVSKGDVFLNEKLEIFLQSASTQDQNLSSSKGQTTTEKMSAEIRRRQKENQASKTTFTESTD</sequence>
<reference evidence="3" key="1">
    <citation type="journal article" date="2011" name="PLoS Biol.">
        <title>Gene gain and loss during evolution of obligate parasitism in the white rust pathogen of Arabidopsis thaliana.</title>
        <authorList>
            <person name="Kemen E."/>
            <person name="Gardiner A."/>
            <person name="Schultz-Larsen T."/>
            <person name="Kemen A.C."/>
            <person name="Balmuth A.L."/>
            <person name="Robert-Seilaniantz A."/>
            <person name="Bailey K."/>
            <person name="Holub E."/>
            <person name="Studholme D.J."/>
            <person name="Maclean D."/>
            <person name="Jones J.D."/>
        </authorList>
    </citation>
    <scope>NUCLEOTIDE SEQUENCE</scope>
</reference>
<gene>
    <name evidence="3" type="primary">AlNc14C43G3558</name>
    <name evidence="4" type="synonym">AlNc14C656G12344</name>
    <name evidence="3" type="ORF">ALNC14_041270</name>
    <name evidence="4" type="ORF">ALNC14_138720</name>
</gene>
<name>F0WA14_9STRA</name>
<accession>F0WA14</accession>
<dbReference type="HOGENOM" id="CLU_069262_0_0_1"/>
<evidence type="ECO:0000313" key="4">
    <source>
        <dbReference type="EMBL" id="CCA27728.1"/>
    </source>
</evidence>
<dbReference type="AlphaFoldDB" id="F0WA14"/>
<protein>
    <submittedName>
        <fullName evidence="3">Uncharacterized protein AlNc14C43G3558</fullName>
    </submittedName>
    <submittedName>
        <fullName evidence="4">Uncharacterized protein AlNc14C656G12344</fullName>
    </submittedName>
</protein>
<feature type="region of interest" description="Disordered" evidence="2">
    <location>
        <begin position="307"/>
        <end position="345"/>
    </location>
</feature>
<feature type="compositionally biased region" description="Basic and acidic residues" evidence="2">
    <location>
        <begin position="322"/>
        <end position="334"/>
    </location>
</feature>
<evidence type="ECO:0000313" key="3">
    <source>
        <dbReference type="EMBL" id="CCA17984.1"/>
    </source>
</evidence>
<evidence type="ECO:0000256" key="1">
    <source>
        <dbReference type="SAM" id="Coils"/>
    </source>
</evidence>
<dbReference type="EMBL" id="FR824088">
    <property type="protein sequence ID" value="CCA17984.1"/>
    <property type="molecule type" value="Genomic_DNA"/>
</dbReference>
<feature type="coiled-coil region" evidence="1">
    <location>
        <begin position="187"/>
        <end position="214"/>
    </location>
</feature>
<reference evidence="3" key="2">
    <citation type="submission" date="2011-02" db="EMBL/GenBank/DDBJ databases">
        <authorList>
            <person name="MacLean D."/>
        </authorList>
    </citation>
    <scope>NUCLEOTIDE SEQUENCE</scope>
</reference>